<dbReference type="Proteomes" id="UP000054558">
    <property type="component" value="Unassembled WGS sequence"/>
</dbReference>
<name>A0A0U9HIV5_KLENI</name>
<feature type="compositionally biased region" description="Polar residues" evidence="1">
    <location>
        <begin position="295"/>
        <end position="312"/>
    </location>
</feature>
<dbReference type="AlphaFoldDB" id="A0A0U9HIV5"/>
<dbReference type="OMA" id="DDAMRNK"/>
<feature type="transmembrane region" description="Helical" evidence="2">
    <location>
        <begin position="806"/>
        <end position="833"/>
    </location>
</feature>
<gene>
    <name evidence="3" type="ORF">KFL_000060510</name>
</gene>
<feature type="compositionally biased region" description="Polar residues" evidence="1">
    <location>
        <begin position="607"/>
        <end position="620"/>
    </location>
</feature>
<proteinExistence type="predicted"/>
<protein>
    <submittedName>
        <fullName evidence="3">Uncharacterized protein</fullName>
    </submittedName>
</protein>
<feature type="compositionally biased region" description="Polar residues" evidence="1">
    <location>
        <begin position="93"/>
        <end position="108"/>
    </location>
</feature>
<feature type="region of interest" description="Disordered" evidence="1">
    <location>
        <begin position="85"/>
        <end position="108"/>
    </location>
</feature>
<dbReference type="PANTHER" id="PTHR34553">
    <property type="entry name" value="OS05G0597400 PROTEIN"/>
    <property type="match status" value="1"/>
</dbReference>
<keyword evidence="2" id="KW-1133">Transmembrane helix</keyword>
<accession>A0A0U9HIV5</accession>
<sequence length="1029" mass="112103">MCIMSAKKDDERPEGAYNLTSLQIRDMVSYVHHSLRIIVDHDQKRLVLLVDYGPPTRRWKKSFEVWQRFVSQSRRSPFVNHQELKKVRRSRASSDNLGGSESQGNSPLAGQANGFFRPLLSAANRFFPPVKRGPFYWLGGVVPAVKERWKVHGLYGCLGFEVRLADVVGLNYLNELQTGGCLALEATQVVKREFRDLCEAVAWYRGGDLQLGAQLGAVSLGSREAPEGTKIEGPGQPWGGDALEGEQIEVSSTAVRRSSSWGRLSAEVGNEVGDSNGQYGEGAEPDAADQDPPVGSSSTDSPPAAQPLSTELSLGPGGFLEKVWVETAETPERREGFASAEPPFTLRGPLQVPECTVTSPAYHSAAASPSLARPGFETLSASCRASRKLEFGAVGFEEGSDPEETKMVRAGVAENGLVEKPSRVGTVTSAEVSVIAFETGSNHKPLSADSSAALAVKVSRQTVTKGPSPSASETGAANFHRPSKASSSSLLAPDGVTRGRAFLSSLQPSHSKLRFRRQRSRSLDDPVVKAVLDRVAEQAARIATFPKHSDGSRRASLPALRSDVRRHSSPSLVTAGVSEAQHWQTANGLTPTLPRLRVTARFRQKDSPSLSEPASPTETSPKPAPVGEVYTDRLVVFRFRDPLLPDALREAITTDQRLLKMLESGLPTWAILVQSYPALCHVYRPWMRRVAGYLYFIVSAVTVLIGFYDLYKNLPFVQDSLHRLLGPLYEWVDTWQMGARLGYLGTMLFLQNFQKAFRAAQGVARSLHYLGSVAFRPVAVPLSLAAELFRPVGAAIWGFTWEVGALFGGVGSALLGAVWFVVTYVVSPVVGFVQMVGMAGLELVYPLWTAVSSALLLPLTLLASLFSGLAPLFSAVTESFQATYASVAGAASIVKRVPARQAVSAAKAASKAGNDGVFRGLWMSLYTVWNDLLWKVFGALRRIVFGFLAFILEINKHRLSTYNHVVACLVEAENATWQCIIGMEEMIVNFLARSRSSLSALVRVKPFGRSPESCLVFYDAREYFDEMIN</sequence>
<feature type="transmembrane region" description="Helical" evidence="2">
    <location>
        <begin position="690"/>
        <end position="711"/>
    </location>
</feature>
<keyword evidence="2" id="KW-0812">Transmembrane</keyword>
<feature type="transmembrane region" description="Helical" evidence="2">
    <location>
        <begin position="845"/>
        <end position="866"/>
    </location>
</feature>
<evidence type="ECO:0000313" key="4">
    <source>
        <dbReference type="Proteomes" id="UP000054558"/>
    </source>
</evidence>
<feature type="region of interest" description="Disordered" evidence="1">
    <location>
        <begin position="602"/>
        <end position="624"/>
    </location>
</feature>
<dbReference type="OrthoDB" id="1915931at2759"/>
<feature type="region of interest" description="Disordered" evidence="1">
    <location>
        <begin position="459"/>
        <end position="492"/>
    </location>
</feature>
<dbReference type="EMBL" id="DF236955">
    <property type="protein sequence ID" value="GAQ77986.1"/>
    <property type="molecule type" value="Genomic_DNA"/>
</dbReference>
<evidence type="ECO:0000256" key="1">
    <source>
        <dbReference type="SAM" id="MobiDB-lite"/>
    </source>
</evidence>
<evidence type="ECO:0000256" key="2">
    <source>
        <dbReference type="SAM" id="Phobius"/>
    </source>
</evidence>
<keyword evidence="2" id="KW-0472">Membrane</keyword>
<evidence type="ECO:0000313" key="3">
    <source>
        <dbReference type="EMBL" id="GAQ77986.1"/>
    </source>
</evidence>
<dbReference type="PANTHER" id="PTHR34553:SF4">
    <property type="entry name" value="G1_S-SPECIFIC CYCLIN-E PROTEIN"/>
    <property type="match status" value="1"/>
</dbReference>
<organism evidence="3 4">
    <name type="scientific">Klebsormidium nitens</name>
    <name type="common">Green alga</name>
    <name type="synonym">Ulothrix nitens</name>
    <dbReference type="NCBI Taxonomy" id="105231"/>
    <lineage>
        <taxon>Eukaryota</taxon>
        <taxon>Viridiplantae</taxon>
        <taxon>Streptophyta</taxon>
        <taxon>Klebsormidiophyceae</taxon>
        <taxon>Klebsormidiales</taxon>
        <taxon>Klebsormidiaceae</taxon>
        <taxon>Klebsormidium</taxon>
    </lineage>
</organism>
<feature type="region of interest" description="Disordered" evidence="1">
    <location>
        <begin position="268"/>
        <end position="315"/>
    </location>
</feature>
<feature type="transmembrane region" description="Helical" evidence="2">
    <location>
        <begin position="666"/>
        <end position="683"/>
    </location>
</feature>
<reference evidence="3 4" key="1">
    <citation type="journal article" date="2014" name="Nat. Commun.">
        <title>Klebsormidium flaccidum genome reveals primary factors for plant terrestrial adaptation.</title>
        <authorList>
            <person name="Hori K."/>
            <person name="Maruyama F."/>
            <person name="Fujisawa T."/>
            <person name="Togashi T."/>
            <person name="Yamamoto N."/>
            <person name="Seo M."/>
            <person name="Sato S."/>
            <person name="Yamada T."/>
            <person name="Mori H."/>
            <person name="Tajima N."/>
            <person name="Moriyama T."/>
            <person name="Ikeuchi M."/>
            <person name="Watanabe M."/>
            <person name="Wada H."/>
            <person name="Kobayashi K."/>
            <person name="Saito M."/>
            <person name="Masuda T."/>
            <person name="Sasaki-Sekimoto Y."/>
            <person name="Mashiguchi K."/>
            <person name="Awai K."/>
            <person name="Shimojima M."/>
            <person name="Masuda S."/>
            <person name="Iwai M."/>
            <person name="Nobusawa T."/>
            <person name="Narise T."/>
            <person name="Kondo S."/>
            <person name="Saito H."/>
            <person name="Sato R."/>
            <person name="Murakawa M."/>
            <person name="Ihara Y."/>
            <person name="Oshima-Yamada Y."/>
            <person name="Ohtaka K."/>
            <person name="Satoh M."/>
            <person name="Sonobe K."/>
            <person name="Ishii M."/>
            <person name="Ohtani R."/>
            <person name="Kanamori-Sato M."/>
            <person name="Honoki R."/>
            <person name="Miyazaki D."/>
            <person name="Mochizuki H."/>
            <person name="Umetsu J."/>
            <person name="Higashi K."/>
            <person name="Shibata D."/>
            <person name="Kamiya Y."/>
            <person name="Sato N."/>
            <person name="Nakamura Y."/>
            <person name="Tabata S."/>
            <person name="Ida S."/>
            <person name="Kurokawa K."/>
            <person name="Ohta H."/>
        </authorList>
    </citation>
    <scope>NUCLEOTIDE SEQUENCE [LARGE SCALE GENOMIC DNA]</scope>
    <source>
        <strain evidence="3 4">NIES-2285</strain>
    </source>
</reference>
<keyword evidence="4" id="KW-1185">Reference proteome</keyword>
<feature type="compositionally biased region" description="Polar residues" evidence="1">
    <location>
        <begin position="459"/>
        <end position="475"/>
    </location>
</feature>
<dbReference type="STRING" id="105231.A0A0U9HIV5"/>